<dbReference type="Proteomes" id="UP001602123">
    <property type="component" value="Unassembled WGS sequence"/>
</dbReference>
<gene>
    <name evidence="3" type="ORF">ACFYZM_10110</name>
</gene>
<dbReference type="InterPro" id="IPR004843">
    <property type="entry name" value="Calcineurin-like_PHP"/>
</dbReference>
<protein>
    <submittedName>
        <fullName evidence="3">TIGR03767 family metallophosphoesterase</fullName>
    </submittedName>
</protein>
<dbReference type="PROSITE" id="PS51318">
    <property type="entry name" value="TAT"/>
    <property type="match status" value="1"/>
</dbReference>
<dbReference type="RefSeq" id="WP_388626157.1">
    <property type="nucleotide sequence ID" value="NZ_JBIAUT010000002.1"/>
</dbReference>
<dbReference type="InterPro" id="IPR006311">
    <property type="entry name" value="TAT_signal"/>
</dbReference>
<comment type="caution">
    <text evidence="3">The sequence shown here is derived from an EMBL/GenBank/DDBJ whole genome shotgun (WGS) entry which is preliminary data.</text>
</comment>
<feature type="compositionally biased region" description="Basic and acidic residues" evidence="1">
    <location>
        <begin position="105"/>
        <end position="119"/>
    </location>
</feature>
<dbReference type="InterPro" id="IPR051918">
    <property type="entry name" value="STPP_CPPED1"/>
</dbReference>
<evidence type="ECO:0000259" key="2">
    <source>
        <dbReference type="Pfam" id="PF00149"/>
    </source>
</evidence>
<dbReference type="SUPFAM" id="SSF56300">
    <property type="entry name" value="Metallo-dependent phosphatases"/>
    <property type="match status" value="1"/>
</dbReference>
<dbReference type="Gene3D" id="3.30.750.180">
    <property type="entry name" value="GpdQ, beta-strand dimerisation domain"/>
    <property type="match status" value="1"/>
</dbReference>
<evidence type="ECO:0000313" key="4">
    <source>
        <dbReference type="Proteomes" id="UP001602123"/>
    </source>
</evidence>
<accession>A0ABW6TVL3</accession>
<dbReference type="NCBIfam" id="TIGR03767">
    <property type="entry name" value="P_acnes_RR"/>
    <property type="match status" value="1"/>
</dbReference>
<dbReference type="Pfam" id="PF00149">
    <property type="entry name" value="Metallophos"/>
    <property type="match status" value="1"/>
</dbReference>
<dbReference type="PANTHER" id="PTHR43143:SF1">
    <property type="entry name" value="SERINE_THREONINE-PROTEIN PHOSPHATASE CPPED1"/>
    <property type="match status" value="1"/>
</dbReference>
<feature type="domain" description="Calcineurin-like phosphoesterase" evidence="2">
    <location>
        <begin position="268"/>
        <end position="489"/>
    </location>
</feature>
<dbReference type="InterPro" id="IPR042281">
    <property type="entry name" value="GpdQ_beta-strand"/>
</dbReference>
<dbReference type="InterPro" id="IPR029052">
    <property type="entry name" value="Metallo-depent_PP-like"/>
</dbReference>
<dbReference type="EMBL" id="JBIAUT010000002">
    <property type="protein sequence ID" value="MFF4216620.1"/>
    <property type="molecule type" value="Genomic_DNA"/>
</dbReference>
<dbReference type="InterPro" id="IPR022506">
    <property type="entry name" value="Metallophosphoesterase_PPA1498"/>
</dbReference>
<sequence length="585" mass="63232">MHRRSDRSADARLDRRTFLAAAGAVTTATGIGLALGTGPVPAAAQPPDPGPGTGAGATAAASAGAEAAAVYGPNGAGTTLVSVAAPRGTTGYRRLGDGPGWPRQTRSELAEPQGGREDRRTTLASFVQFTDLHLTDVQHPLRYEFFRAGEPGAWRPHEALTLPGVVSLIERVNRLRHGPATGSPLSFVITTGDNGDENAKIEVEWFLTAMSGGRMTPNTGDPRHYEGVQNSGLKLFWQPESAVRDQDKQAGYPRIPGYLGAATRQVNSPGLNIPWYSTYGNHDGLSGGCYPAAGTFIAEAATGNKKLQIVSAAQAKWLMEGESKGVDPKGKRIEAVLKEHKKEMRTVTADPRRVPLTARQYVAAHLEARYKGHGPVGHGYTRENLDSGNLYYSFKISDKVIGISLDTTDPGGHYQGSLGTGQLRWLERTLKHYEDKYALVFSHHPSWSMDNLTPDPTRPGEDRHDGNELIAVLQDHSNVLAWINGHSHRNRIRPRGTFWEIATASHVDYPQLARVIEVTDNHDGTISLFTTLIESAAPYRTDFGDLSQTGLASLYRELAFNAPGSDTSLGGAAADRNTELLLSRR</sequence>
<reference evidence="3 4" key="1">
    <citation type="submission" date="2024-10" db="EMBL/GenBank/DDBJ databases">
        <title>The Natural Products Discovery Center: Release of the First 8490 Sequenced Strains for Exploring Actinobacteria Biosynthetic Diversity.</title>
        <authorList>
            <person name="Kalkreuter E."/>
            <person name="Kautsar S.A."/>
            <person name="Yang D."/>
            <person name="Bader C.D."/>
            <person name="Teijaro C.N."/>
            <person name="Fluegel L."/>
            <person name="Davis C.M."/>
            <person name="Simpson J.R."/>
            <person name="Lauterbach L."/>
            <person name="Steele A.D."/>
            <person name="Gui C."/>
            <person name="Meng S."/>
            <person name="Li G."/>
            <person name="Viehrig K."/>
            <person name="Ye F."/>
            <person name="Su P."/>
            <person name="Kiefer A.F."/>
            <person name="Nichols A."/>
            <person name="Cepeda A.J."/>
            <person name="Yan W."/>
            <person name="Fan B."/>
            <person name="Jiang Y."/>
            <person name="Adhikari A."/>
            <person name="Zheng C.-J."/>
            <person name="Schuster L."/>
            <person name="Cowan T.M."/>
            <person name="Smanski M.J."/>
            <person name="Chevrette M.G."/>
            <person name="De Carvalho L.P.S."/>
            <person name="Shen B."/>
        </authorList>
    </citation>
    <scope>NUCLEOTIDE SEQUENCE [LARGE SCALE GENOMIC DNA]</scope>
    <source>
        <strain evidence="3 4">NPDC001650</strain>
    </source>
</reference>
<evidence type="ECO:0000313" key="3">
    <source>
        <dbReference type="EMBL" id="MFF4216620.1"/>
    </source>
</evidence>
<evidence type="ECO:0000256" key="1">
    <source>
        <dbReference type="SAM" id="MobiDB-lite"/>
    </source>
</evidence>
<keyword evidence="4" id="KW-1185">Reference proteome</keyword>
<dbReference type="PANTHER" id="PTHR43143">
    <property type="entry name" value="METALLOPHOSPHOESTERASE, CALCINEURIN SUPERFAMILY"/>
    <property type="match status" value="1"/>
</dbReference>
<proteinExistence type="predicted"/>
<organism evidence="3 4">
    <name type="scientific">Streptomyces nondiastaticus</name>
    <dbReference type="NCBI Taxonomy" id="3154512"/>
    <lineage>
        <taxon>Bacteria</taxon>
        <taxon>Bacillati</taxon>
        <taxon>Actinomycetota</taxon>
        <taxon>Actinomycetes</taxon>
        <taxon>Kitasatosporales</taxon>
        <taxon>Streptomycetaceae</taxon>
        <taxon>Streptomyces</taxon>
    </lineage>
</organism>
<feature type="region of interest" description="Disordered" evidence="1">
    <location>
        <begin position="89"/>
        <end position="119"/>
    </location>
</feature>
<name>A0ABW6TVL3_9ACTN</name>